<gene>
    <name evidence="1" type="ORF">H9Q79_13400</name>
</gene>
<protein>
    <submittedName>
        <fullName evidence="1">Uncharacterized protein</fullName>
    </submittedName>
</protein>
<keyword evidence="2" id="KW-1185">Reference proteome</keyword>
<dbReference type="EMBL" id="CP060635">
    <property type="protein sequence ID" value="QNM07900.1"/>
    <property type="molecule type" value="Genomic_DNA"/>
</dbReference>
<proteinExistence type="predicted"/>
<evidence type="ECO:0000313" key="1">
    <source>
        <dbReference type="EMBL" id="QNM07900.1"/>
    </source>
</evidence>
<dbReference type="KEGG" id="whj:H9Q79_13400"/>
<name>A0A7G9GAR8_9FIRM</name>
<sequence length="104" mass="12335">MKENKRTVRITDESYQILEKRDKKRFPAIGAYASYLVETAVQLLEDKEQAEDKMWGSELLREVQAIRKGQENLENEVKKLYQLLDRRLGFENNELFDLLDPSKE</sequence>
<reference evidence="1 2" key="1">
    <citation type="submission" date="2020-08" db="EMBL/GenBank/DDBJ databases">
        <authorList>
            <person name="Liu C."/>
            <person name="Sun Q."/>
        </authorList>
    </citation>
    <scope>NUCLEOTIDE SEQUENCE [LARGE SCALE GENOMIC DNA]</scope>
    <source>
        <strain evidence="1 2">NSJ-29</strain>
    </source>
</reference>
<organism evidence="1 2">
    <name type="scientific">Wansuia hejianensis</name>
    <dbReference type="NCBI Taxonomy" id="2763667"/>
    <lineage>
        <taxon>Bacteria</taxon>
        <taxon>Bacillati</taxon>
        <taxon>Bacillota</taxon>
        <taxon>Clostridia</taxon>
        <taxon>Lachnospirales</taxon>
        <taxon>Lachnospiraceae</taxon>
        <taxon>Wansuia</taxon>
    </lineage>
</organism>
<accession>A0A7G9GAR8</accession>
<dbReference type="AlphaFoldDB" id="A0A7G9GAR8"/>
<dbReference type="RefSeq" id="WP_147371513.1">
    <property type="nucleotide sequence ID" value="NZ_CP060635.1"/>
</dbReference>
<evidence type="ECO:0000313" key="2">
    <source>
        <dbReference type="Proteomes" id="UP000515860"/>
    </source>
</evidence>
<dbReference type="Proteomes" id="UP000515860">
    <property type="component" value="Chromosome"/>
</dbReference>